<keyword evidence="7 9" id="KW-0274">FAD</keyword>
<dbReference type="RefSeq" id="WP_111590906.1">
    <property type="nucleotide sequence ID" value="NZ_QLMA01000001.1"/>
</dbReference>
<evidence type="ECO:0000256" key="4">
    <source>
        <dbReference type="ARBA" id="ARBA00006389"/>
    </source>
</evidence>
<comment type="pathway">
    <text evidence="3 9">Carbohydrate metabolism; tricarboxylic acid cycle; oxaloacetate from (S)-malate (quinone route): step 1/1.</text>
</comment>
<dbReference type="PANTHER" id="PTHR43104">
    <property type="entry name" value="L-2-HYDROXYGLUTARATE DEHYDROGENASE, MITOCHONDRIAL"/>
    <property type="match status" value="1"/>
</dbReference>
<dbReference type="OrthoDB" id="9763983at2"/>
<dbReference type="GO" id="GO:0047545">
    <property type="term" value="F:(S)-2-hydroxyglutarate dehydrogenase activity"/>
    <property type="evidence" value="ECO:0007669"/>
    <property type="project" value="TreeGrafter"/>
</dbReference>
<dbReference type="NCBIfam" id="TIGR01320">
    <property type="entry name" value="mal_quin_oxido"/>
    <property type="match status" value="1"/>
</dbReference>
<keyword evidence="11" id="KW-1185">Reference proteome</keyword>
<dbReference type="EC" id="1.1.5.4" evidence="9"/>
<accession>A0A327WFX3</accession>
<organism evidence="10 11">
    <name type="scientific">Chitinophaga dinghuensis</name>
    <dbReference type="NCBI Taxonomy" id="1539050"/>
    <lineage>
        <taxon>Bacteria</taxon>
        <taxon>Pseudomonadati</taxon>
        <taxon>Bacteroidota</taxon>
        <taxon>Chitinophagia</taxon>
        <taxon>Chitinophagales</taxon>
        <taxon>Chitinophagaceae</taxon>
        <taxon>Chitinophaga</taxon>
    </lineage>
</organism>
<evidence type="ECO:0000256" key="3">
    <source>
        <dbReference type="ARBA" id="ARBA00005012"/>
    </source>
</evidence>
<dbReference type="Pfam" id="PF06039">
    <property type="entry name" value="Mqo"/>
    <property type="match status" value="1"/>
</dbReference>
<dbReference type="AlphaFoldDB" id="A0A327WFX3"/>
<dbReference type="NCBIfam" id="NF009875">
    <property type="entry name" value="PRK13339.1"/>
    <property type="match status" value="1"/>
</dbReference>
<dbReference type="PANTHER" id="PTHR43104:SF2">
    <property type="entry name" value="L-2-HYDROXYGLUTARATE DEHYDROGENASE, MITOCHONDRIAL"/>
    <property type="match status" value="1"/>
</dbReference>
<dbReference type="NCBIfam" id="NF003605">
    <property type="entry name" value="PRK05257.1-4"/>
    <property type="match status" value="1"/>
</dbReference>
<evidence type="ECO:0000256" key="8">
    <source>
        <dbReference type="ARBA" id="ARBA00023002"/>
    </source>
</evidence>
<keyword evidence="5 9" id="KW-0816">Tricarboxylic acid cycle</keyword>
<evidence type="ECO:0000256" key="6">
    <source>
        <dbReference type="ARBA" id="ARBA00022630"/>
    </source>
</evidence>
<comment type="caution">
    <text evidence="10">The sequence shown here is derived from an EMBL/GenBank/DDBJ whole genome shotgun (WGS) entry which is preliminary data.</text>
</comment>
<dbReference type="GO" id="GO:0008924">
    <property type="term" value="F:L-malate dehydrogenase (quinone) activity"/>
    <property type="evidence" value="ECO:0007669"/>
    <property type="project" value="UniProtKB-UniRule"/>
</dbReference>
<dbReference type="UniPathway" id="UPA00223">
    <property type="reaction ID" value="UER01008"/>
</dbReference>
<dbReference type="NCBIfam" id="NF003606">
    <property type="entry name" value="PRK05257.2-1"/>
    <property type="match status" value="1"/>
</dbReference>
<dbReference type="Proteomes" id="UP000249819">
    <property type="component" value="Unassembled WGS sequence"/>
</dbReference>
<dbReference type="NCBIfam" id="NF003611">
    <property type="entry name" value="PRK05257.3-2"/>
    <property type="match status" value="1"/>
</dbReference>
<evidence type="ECO:0000256" key="9">
    <source>
        <dbReference type="HAMAP-Rule" id="MF_00212"/>
    </source>
</evidence>
<sequence length="514" mass="57894">MQKEKIHTDVLLIGAGIMSATLGTFLKYLNPDWSIHIYERLDRVAGESSDAWNNAGTGHSALCELNYTPELEDGTIDTSKALHIIEEFEATKQFWSTLVEKGIIPDPAAFIRSVPHMSFVHGETDVTYLQKRFNALQQYQLYQGMEYSEDPDVLKQWIPLVMEGRDLSEKAAATHMELGTDVNYGELTRIFIQHLQNQPGVKLHLQHDVKDLKQLTDGRWEARIKNAKVKDSFYVTADFVFIGAGGGALELLQGSNIPEARAYGGFPVGGEWLICRNPDVVNRHHAKVYGQASVGAPPMSVPHLDTRIINGEKAILFGPFATFSTKFLKEGSHLDLFESIKYWNILPMLEVGLKNFDLEKYLVQQLRLSFQDRIDALRVFYPNVYDKDWILQEAGQRVQVIYNNPGKGGELRFGTETVTSKDGTVAALLGASPGASTAVSIMLTIMEKCFPDKMSGEWREDLLELIPTYGTLLEGNTELCYKIRNWTSKTLKLDWKQPAIKKTVDETNSIRKSR</sequence>
<name>A0A327WFX3_9BACT</name>
<protein>
    <recommendedName>
        <fullName evidence="9">Probable malate:quinone oxidoreductase</fullName>
        <ecNumber evidence="9">1.1.5.4</ecNumber>
    </recommendedName>
    <alternativeName>
        <fullName evidence="9">MQO</fullName>
    </alternativeName>
    <alternativeName>
        <fullName evidence="9">Malate dehydrogenase [quinone]</fullName>
    </alternativeName>
</protein>
<comment type="catalytic activity">
    <reaction evidence="1 9">
        <text>(S)-malate + a quinone = a quinol + oxaloacetate</text>
        <dbReference type="Rhea" id="RHEA:46012"/>
        <dbReference type="ChEBI" id="CHEBI:15589"/>
        <dbReference type="ChEBI" id="CHEBI:16452"/>
        <dbReference type="ChEBI" id="CHEBI:24646"/>
        <dbReference type="ChEBI" id="CHEBI:132124"/>
        <dbReference type="EC" id="1.1.5.4"/>
    </reaction>
</comment>
<evidence type="ECO:0000313" key="10">
    <source>
        <dbReference type="EMBL" id="RAJ88266.1"/>
    </source>
</evidence>
<dbReference type="InterPro" id="IPR036188">
    <property type="entry name" value="FAD/NAD-bd_sf"/>
</dbReference>
<keyword evidence="6 9" id="KW-0285">Flavoprotein</keyword>
<evidence type="ECO:0000256" key="2">
    <source>
        <dbReference type="ARBA" id="ARBA00001974"/>
    </source>
</evidence>
<gene>
    <name evidence="9" type="primary">mqo</name>
    <name evidence="10" type="ORF">CLV59_1011035</name>
</gene>
<dbReference type="InterPro" id="IPR006231">
    <property type="entry name" value="MQO"/>
</dbReference>
<evidence type="ECO:0000256" key="5">
    <source>
        <dbReference type="ARBA" id="ARBA00022532"/>
    </source>
</evidence>
<reference evidence="10 11" key="1">
    <citation type="submission" date="2018-06" db="EMBL/GenBank/DDBJ databases">
        <title>Genomic Encyclopedia of Archaeal and Bacterial Type Strains, Phase II (KMG-II): from individual species to whole genera.</title>
        <authorList>
            <person name="Goeker M."/>
        </authorList>
    </citation>
    <scope>NUCLEOTIDE SEQUENCE [LARGE SCALE GENOMIC DNA]</scope>
    <source>
        <strain evidence="10 11">DSM 29821</strain>
    </source>
</reference>
<comment type="similarity">
    <text evidence="4 9">Belongs to the MQO family.</text>
</comment>
<dbReference type="NCBIfam" id="NF003603">
    <property type="entry name" value="PRK05257.1-1"/>
    <property type="match status" value="1"/>
</dbReference>
<dbReference type="GO" id="GO:0006099">
    <property type="term" value="P:tricarboxylic acid cycle"/>
    <property type="evidence" value="ECO:0007669"/>
    <property type="project" value="UniProtKB-UniRule"/>
</dbReference>
<dbReference type="SUPFAM" id="SSF51905">
    <property type="entry name" value="FAD/NAD(P)-binding domain"/>
    <property type="match status" value="1"/>
</dbReference>
<comment type="cofactor">
    <cofactor evidence="2 9">
        <name>FAD</name>
        <dbReference type="ChEBI" id="CHEBI:57692"/>
    </cofactor>
</comment>
<dbReference type="EMBL" id="QLMA01000001">
    <property type="protein sequence ID" value="RAJ88266.1"/>
    <property type="molecule type" value="Genomic_DNA"/>
</dbReference>
<dbReference type="HAMAP" id="MF_00212">
    <property type="entry name" value="MQO"/>
    <property type="match status" value="1"/>
</dbReference>
<keyword evidence="8 9" id="KW-0560">Oxidoreductase</keyword>
<evidence type="ECO:0000313" key="11">
    <source>
        <dbReference type="Proteomes" id="UP000249819"/>
    </source>
</evidence>
<proteinExistence type="inferred from homology"/>
<evidence type="ECO:0000256" key="1">
    <source>
        <dbReference type="ARBA" id="ARBA00001139"/>
    </source>
</evidence>
<evidence type="ECO:0000256" key="7">
    <source>
        <dbReference type="ARBA" id="ARBA00022827"/>
    </source>
</evidence>